<evidence type="ECO:0000256" key="5">
    <source>
        <dbReference type="ARBA" id="ARBA00034496"/>
    </source>
</evidence>
<name>Q21KH6_SACD2</name>
<evidence type="ECO:0000256" key="4">
    <source>
        <dbReference type="ARBA" id="ARBA00023004"/>
    </source>
</evidence>
<keyword evidence="3" id="KW-0479">Metal-binding</keyword>
<dbReference type="GO" id="GO:0020037">
    <property type="term" value="F:heme binding"/>
    <property type="evidence" value="ECO:0007669"/>
    <property type="project" value="InterPro"/>
</dbReference>
<dbReference type="InterPro" id="IPR009050">
    <property type="entry name" value="Globin-like_sf"/>
</dbReference>
<dbReference type="PANTHER" id="PTHR47366">
    <property type="entry name" value="TWO-ON-TWO HEMOGLOBIN-3"/>
    <property type="match status" value="1"/>
</dbReference>
<keyword evidence="4" id="KW-0408">Iron</keyword>
<proteinExistence type="inferred from homology"/>
<protein>
    <submittedName>
        <fullName evidence="6">Globin</fullName>
    </submittedName>
</protein>
<evidence type="ECO:0000313" key="7">
    <source>
        <dbReference type="Proteomes" id="UP000001947"/>
    </source>
</evidence>
<dbReference type="InterPro" id="IPR012292">
    <property type="entry name" value="Globin/Proto"/>
</dbReference>
<keyword evidence="7" id="KW-1185">Reference proteome</keyword>
<dbReference type="PANTHER" id="PTHR47366:SF1">
    <property type="entry name" value="TWO-ON-TWO HEMOGLOBIN-3"/>
    <property type="match status" value="1"/>
</dbReference>
<dbReference type="CDD" id="cd14773">
    <property type="entry name" value="TrHb2_PhHbO-like_O"/>
    <property type="match status" value="1"/>
</dbReference>
<dbReference type="eggNOG" id="COG2346">
    <property type="taxonomic scope" value="Bacteria"/>
</dbReference>
<dbReference type="GeneID" id="98613216"/>
<dbReference type="GO" id="GO:0005344">
    <property type="term" value="F:oxygen carrier activity"/>
    <property type="evidence" value="ECO:0007669"/>
    <property type="project" value="InterPro"/>
</dbReference>
<dbReference type="OrthoDB" id="9790913at2"/>
<dbReference type="KEGG" id="sde:Sde_1541"/>
<dbReference type="Proteomes" id="UP000001947">
    <property type="component" value="Chromosome"/>
</dbReference>
<dbReference type="SUPFAM" id="SSF46458">
    <property type="entry name" value="Globin-like"/>
    <property type="match status" value="1"/>
</dbReference>
<evidence type="ECO:0000256" key="2">
    <source>
        <dbReference type="ARBA" id="ARBA00022617"/>
    </source>
</evidence>
<dbReference type="GO" id="GO:0046872">
    <property type="term" value="F:metal ion binding"/>
    <property type="evidence" value="ECO:0007669"/>
    <property type="project" value="UniProtKB-KW"/>
</dbReference>
<dbReference type="HOGENOM" id="CLU_103526_3_0_6"/>
<evidence type="ECO:0000256" key="1">
    <source>
        <dbReference type="ARBA" id="ARBA00022448"/>
    </source>
</evidence>
<keyword evidence="2" id="KW-0349">Heme</keyword>
<dbReference type="Pfam" id="PF01152">
    <property type="entry name" value="Bac_globin"/>
    <property type="match status" value="1"/>
</dbReference>
<reference evidence="6 7" key="1">
    <citation type="journal article" date="2008" name="PLoS Genet.">
        <title>Complete genome sequence of the complex carbohydrate-degrading marine bacterium, Saccharophagus degradans strain 2-40 T.</title>
        <authorList>
            <person name="Weiner R.M."/>
            <person name="Taylor L.E.II."/>
            <person name="Henrissat B."/>
            <person name="Hauser L."/>
            <person name="Land M."/>
            <person name="Coutinho P.M."/>
            <person name="Rancurel C."/>
            <person name="Saunders E.H."/>
            <person name="Longmire A.G."/>
            <person name="Zhang H."/>
            <person name="Bayer E.A."/>
            <person name="Gilbert H.J."/>
            <person name="Larimer F."/>
            <person name="Zhulin I.B."/>
            <person name="Ekborg N.A."/>
            <person name="Lamed R."/>
            <person name="Richardson P.M."/>
            <person name="Borovok I."/>
            <person name="Hutcheson S."/>
        </authorList>
    </citation>
    <scope>NUCLEOTIDE SEQUENCE [LARGE SCALE GENOMIC DNA]</scope>
    <source>
        <strain evidence="7">2-40 / ATCC 43961 / DSM 17024</strain>
    </source>
</reference>
<accession>Q21KH6</accession>
<dbReference type="AlphaFoldDB" id="Q21KH6"/>
<comment type="similarity">
    <text evidence="5">Belongs to the truncated hemoglobin family. Group II subfamily.</text>
</comment>
<dbReference type="RefSeq" id="WP_011468023.1">
    <property type="nucleotide sequence ID" value="NC_007912.1"/>
</dbReference>
<evidence type="ECO:0000313" key="6">
    <source>
        <dbReference type="EMBL" id="ABD80803.1"/>
    </source>
</evidence>
<dbReference type="GO" id="GO:0019825">
    <property type="term" value="F:oxygen binding"/>
    <property type="evidence" value="ECO:0007669"/>
    <property type="project" value="InterPro"/>
</dbReference>
<gene>
    <name evidence="6" type="ordered locus">Sde_1541</name>
</gene>
<evidence type="ECO:0000256" key="3">
    <source>
        <dbReference type="ARBA" id="ARBA00022723"/>
    </source>
</evidence>
<dbReference type="InterPro" id="IPR044203">
    <property type="entry name" value="GlbO/GLB3-like"/>
</dbReference>
<dbReference type="Gene3D" id="1.10.490.10">
    <property type="entry name" value="Globins"/>
    <property type="match status" value="1"/>
</dbReference>
<dbReference type="STRING" id="203122.Sde_1541"/>
<dbReference type="EMBL" id="CP000282">
    <property type="protein sequence ID" value="ABD80803.1"/>
    <property type="molecule type" value="Genomic_DNA"/>
</dbReference>
<organism evidence="6 7">
    <name type="scientific">Saccharophagus degradans (strain 2-40 / ATCC 43961 / DSM 17024)</name>
    <dbReference type="NCBI Taxonomy" id="203122"/>
    <lineage>
        <taxon>Bacteria</taxon>
        <taxon>Pseudomonadati</taxon>
        <taxon>Pseudomonadota</taxon>
        <taxon>Gammaproteobacteria</taxon>
        <taxon>Cellvibrionales</taxon>
        <taxon>Cellvibrionaceae</taxon>
        <taxon>Saccharophagus</taxon>
    </lineage>
</organism>
<dbReference type="InterPro" id="IPR001486">
    <property type="entry name" value="Hemoglobin_trunc"/>
</dbReference>
<sequence>MIVRLNEYGYGQGDASYKAAGEIEGITRLVDAFYHFMDTLPEAAKLRSMHAQSLAESRKKLAYFLSGWLGGPRLYAQHFGSINIPGAHRHLAATPEDADAWMLCMAKAVDLQPYEPSFKQYLLQQLRVPADRIVEAGRKPL</sequence>
<keyword evidence="1" id="KW-0813">Transport</keyword>